<keyword evidence="1" id="KW-0813">Transport</keyword>
<keyword evidence="2" id="KW-0547">Nucleotide-binding</keyword>
<dbReference type="EMBL" id="JAHWXH010000005">
    <property type="protein sequence ID" value="MDS0246983.1"/>
    <property type="molecule type" value="Genomic_DNA"/>
</dbReference>
<evidence type="ECO:0000256" key="2">
    <source>
        <dbReference type="ARBA" id="ARBA00022741"/>
    </source>
</evidence>
<dbReference type="SMART" id="SM00382">
    <property type="entry name" value="AAA"/>
    <property type="match status" value="1"/>
</dbReference>
<dbReference type="CDD" id="cd03293">
    <property type="entry name" value="ABC_NrtD_SsuB_transporters"/>
    <property type="match status" value="1"/>
</dbReference>
<name>A0AAJ2HPJ3_9MICO</name>
<dbReference type="InterPro" id="IPR003439">
    <property type="entry name" value="ABC_transporter-like_ATP-bd"/>
</dbReference>
<protein>
    <submittedName>
        <fullName evidence="5">ABC transporter ATP-binding protein</fullName>
    </submittedName>
</protein>
<evidence type="ECO:0000256" key="3">
    <source>
        <dbReference type="ARBA" id="ARBA00022840"/>
    </source>
</evidence>
<evidence type="ECO:0000259" key="4">
    <source>
        <dbReference type="PROSITE" id="PS50893"/>
    </source>
</evidence>
<dbReference type="RefSeq" id="WP_310892259.1">
    <property type="nucleotide sequence ID" value="NZ_BAAAGR010000008.1"/>
</dbReference>
<evidence type="ECO:0000256" key="1">
    <source>
        <dbReference type="ARBA" id="ARBA00022448"/>
    </source>
</evidence>
<dbReference type="InterPro" id="IPR027417">
    <property type="entry name" value="P-loop_NTPase"/>
</dbReference>
<organism evidence="5 6">
    <name type="scientific">Microbacterium aurantiacum</name>
    <dbReference type="NCBI Taxonomy" id="162393"/>
    <lineage>
        <taxon>Bacteria</taxon>
        <taxon>Bacillati</taxon>
        <taxon>Actinomycetota</taxon>
        <taxon>Actinomycetes</taxon>
        <taxon>Micrococcales</taxon>
        <taxon>Microbacteriaceae</taxon>
        <taxon>Microbacterium</taxon>
    </lineage>
</organism>
<dbReference type="GO" id="GO:0016887">
    <property type="term" value="F:ATP hydrolysis activity"/>
    <property type="evidence" value="ECO:0007669"/>
    <property type="project" value="InterPro"/>
</dbReference>
<dbReference type="GeneID" id="301459646"/>
<dbReference type="GO" id="GO:0005524">
    <property type="term" value="F:ATP binding"/>
    <property type="evidence" value="ECO:0007669"/>
    <property type="project" value="UniProtKB-KW"/>
</dbReference>
<dbReference type="PROSITE" id="PS50893">
    <property type="entry name" value="ABC_TRANSPORTER_2"/>
    <property type="match status" value="1"/>
</dbReference>
<dbReference type="PANTHER" id="PTHR42788:SF13">
    <property type="entry name" value="ALIPHATIC SULFONATES IMPORT ATP-BINDING PROTEIN SSUB"/>
    <property type="match status" value="1"/>
</dbReference>
<dbReference type="PANTHER" id="PTHR42788">
    <property type="entry name" value="TAURINE IMPORT ATP-BINDING PROTEIN-RELATED"/>
    <property type="match status" value="1"/>
</dbReference>
<dbReference type="Pfam" id="PF00005">
    <property type="entry name" value="ABC_tran"/>
    <property type="match status" value="1"/>
</dbReference>
<keyword evidence="3 5" id="KW-0067">ATP-binding</keyword>
<accession>A0AAJ2HPJ3</accession>
<reference evidence="5 6" key="1">
    <citation type="submission" date="2021-06" db="EMBL/GenBank/DDBJ databases">
        <title>Genome-based taxonomic framework of Microbacterium strains isolated from marine environment, the description of four new species and reclassification of four preexisting species.</title>
        <authorList>
            <person name="Lee S.D."/>
            <person name="Kim S.-M."/>
            <person name="Byeon Y.-S."/>
            <person name="Yang H.L."/>
            <person name="Kim I.S."/>
        </authorList>
    </citation>
    <scope>NUCLEOTIDE SEQUENCE [LARGE SCALE GENOMIC DNA]</scope>
    <source>
        <strain evidence="5 6">KACC 20514</strain>
    </source>
</reference>
<gene>
    <name evidence="5" type="ORF">KZC50_15400</name>
</gene>
<evidence type="ECO:0000313" key="5">
    <source>
        <dbReference type="EMBL" id="MDS0246983.1"/>
    </source>
</evidence>
<comment type="caution">
    <text evidence="5">The sequence shown here is derived from an EMBL/GenBank/DDBJ whole genome shotgun (WGS) entry which is preliminary data.</text>
</comment>
<dbReference type="SUPFAM" id="SSF52540">
    <property type="entry name" value="P-loop containing nucleoside triphosphate hydrolases"/>
    <property type="match status" value="1"/>
</dbReference>
<dbReference type="InterPro" id="IPR050166">
    <property type="entry name" value="ABC_transporter_ATP-bind"/>
</dbReference>
<proteinExistence type="predicted"/>
<dbReference type="Gene3D" id="3.40.50.300">
    <property type="entry name" value="P-loop containing nucleotide triphosphate hydrolases"/>
    <property type="match status" value="1"/>
</dbReference>
<evidence type="ECO:0000313" key="6">
    <source>
        <dbReference type="Proteomes" id="UP001183582"/>
    </source>
</evidence>
<feature type="domain" description="ABC transporter" evidence="4">
    <location>
        <begin position="21"/>
        <end position="250"/>
    </location>
</feature>
<dbReference type="AlphaFoldDB" id="A0AAJ2HPJ3"/>
<dbReference type="InterPro" id="IPR003593">
    <property type="entry name" value="AAA+_ATPase"/>
</dbReference>
<dbReference type="Proteomes" id="UP001183582">
    <property type="component" value="Unassembled WGS sequence"/>
</dbReference>
<sequence length="273" mass="29792">MTLIDDSGVTQSHGEGPDPYMRFQNLGLRYSNTGPAILADIDLDVHRGEIVCLLGASGCGKSTLLNVAAGFLEPTEGRALLQGQDIAGPGADRVMVFQEDAVFPWYTVRQNVAYGLRVRGMSKKEAGKAASDAIDLVGLTEYADAYPRELSGGMRKRCDMARAIVLNPESILMDEPFAALDVMTKERLQVQFREIAERQNTTSLFVTHDLEEALFVGTRIAILRKGAGPLLTLAEVPFGSHREVEIKTSPEFQKLRRELADVIAGDPSNRKAA</sequence>